<protein>
    <recommendedName>
        <fullName evidence="4">Nucleoside phosphorylase domain-containing protein</fullName>
    </recommendedName>
</protein>
<dbReference type="Gene3D" id="3.40.50.1580">
    <property type="entry name" value="Nucleoside phosphorylase domain"/>
    <property type="match status" value="1"/>
</dbReference>
<evidence type="ECO:0000256" key="1">
    <source>
        <dbReference type="SAM" id="SignalP"/>
    </source>
</evidence>
<keyword evidence="1" id="KW-0732">Signal</keyword>
<reference evidence="2 3" key="1">
    <citation type="submission" date="2017-08" db="EMBL/GenBank/DDBJ databases">
        <title>Acidophilic green algal genome provides insights into adaptation to an acidic environment.</title>
        <authorList>
            <person name="Hirooka S."/>
            <person name="Hirose Y."/>
            <person name="Kanesaki Y."/>
            <person name="Higuchi S."/>
            <person name="Fujiwara T."/>
            <person name="Onuma R."/>
            <person name="Era A."/>
            <person name="Ohbayashi R."/>
            <person name="Uzuka A."/>
            <person name="Nozaki H."/>
            <person name="Yoshikawa H."/>
            <person name="Miyagishima S.Y."/>
        </authorList>
    </citation>
    <scope>NUCLEOTIDE SEQUENCE [LARGE SCALE GENOMIC DNA]</scope>
    <source>
        <strain evidence="2 3">NIES-2499</strain>
    </source>
</reference>
<gene>
    <name evidence="2" type="ORF">CEUSTIGMA_g1890.t1</name>
</gene>
<organism evidence="2 3">
    <name type="scientific">Chlamydomonas eustigma</name>
    <dbReference type="NCBI Taxonomy" id="1157962"/>
    <lineage>
        <taxon>Eukaryota</taxon>
        <taxon>Viridiplantae</taxon>
        <taxon>Chlorophyta</taxon>
        <taxon>core chlorophytes</taxon>
        <taxon>Chlorophyceae</taxon>
        <taxon>CS clade</taxon>
        <taxon>Chlamydomonadales</taxon>
        <taxon>Chlamydomonadaceae</taxon>
        <taxon>Chlamydomonas</taxon>
    </lineage>
</organism>
<dbReference type="EMBL" id="BEGY01000007">
    <property type="protein sequence ID" value="GAX74441.1"/>
    <property type="molecule type" value="Genomic_DNA"/>
</dbReference>
<evidence type="ECO:0008006" key="4">
    <source>
        <dbReference type="Google" id="ProtNLM"/>
    </source>
</evidence>
<sequence>MMITKTLFQTLTQLFLAAAAAVLTITPVHAGQVGTCKQMFGKRSSEKTTLIFVADNGTYSGTDEGIFVKANLKNIKNWTSFDFSCTGGAQSGLLMGQKVMIITTGIGPMQAAVCVQYVMLQCPNQYKEAFFMGTAGFPSTFGGILNPQKSCTETNIYRNSSQIVRLGDLCISVFAANWDCRLADWSQQAKGYPNVCSAPEETFGPTADFLYGKCLFTSPPKKSMALAAELATAARSASMKASMPPRIKALAPYETQYWKYVEEGTGVTYDVYPENDTTTNVWDHTQCVEVDSQFFFSGAPWEYETRNFTAITLNQGFNTDTYQSDAVMYSNAMEAIGFSQVMEAFTLKAGPKKAIPYTVMRSASDYSVQPLRYLGGGNWTYYDLPSDNVDGYAQAIVSYSNAFLTLFKTRCEFMSMSGSICKFKVDTAILP</sequence>
<dbReference type="GO" id="GO:0003824">
    <property type="term" value="F:catalytic activity"/>
    <property type="evidence" value="ECO:0007669"/>
    <property type="project" value="InterPro"/>
</dbReference>
<evidence type="ECO:0000313" key="2">
    <source>
        <dbReference type="EMBL" id="GAX74441.1"/>
    </source>
</evidence>
<accession>A0A250WUG2</accession>
<keyword evidence="3" id="KW-1185">Reference proteome</keyword>
<feature type="signal peptide" evidence="1">
    <location>
        <begin position="1"/>
        <end position="30"/>
    </location>
</feature>
<dbReference type="GO" id="GO:0009116">
    <property type="term" value="P:nucleoside metabolic process"/>
    <property type="evidence" value="ECO:0007669"/>
    <property type="project" value="InterPro"/>
</dbReference>
<feature type="chain" id="PRO_5012896977" description="Nucleoside phosphorylase domain-containing protein" evidence="1">
    <location>
        <begin position="31"/>
        <end position="431"/>
    </location>
</feature>
<proteinExistence type="predicted"/>
<evidence type="ECO:0000313" key="3">
    <source>
        <dbReference type="Proteomes" id="UP000232323"/>
    </source>
</evidence>
<dbReference type="Proteomes" id="UP000232323">
    <property type="component" value="Unassembled WGS sequence"/>
</dbReference>
<dbReference type="AlphaFoldDB" id="A0A250WUG2"/>
<dbReference type="InterPro" id="IPR035994">
    <property type="entry name" value="Nucleoside_phosphorylase_sf"/>
</dbReference>
<dbReference type="OrthoDB" id="544230at2759"/>
<comment type="caution">
    <text evidence="2">The sequence shown here is derived from an EMBL/GenBank/DDBJ whole genome shotgun (WGS) entry which is preliminary data.</text>
</comment>
<name>A0A250WUG2_9CHLO</name>